<dbReference type="CDD" id="cd06532">
    <property type="entry name" value="Glyco_transf_25"/>
    <property type="match status" value="1"/>
</dbReference>
<accession>A0A3A8EI61</accession>
<protein>
    <submittedName>
        <fullName evidence="2">Glycosyltransferase family 25 protein</fullName>
    </submittedName>
</protein>
<comment type="caution">
    <text evidence="2">The sequence shown here is derived from an EMBL/GenBank/DDBJ whole genome shotgun (WGS) entry which is preliminary data.</text>
</comment>
<name>A0A3A8EI61_9GAMM</name>
<dbReference type="EMBL" id="RAXU01000008">
    <property type="protein sequence ID" value="RKG33859.1"/>
    <property type="molecule type" value="Genomic_DNA"/>
</dbReference>
<gene>
    <name evidence="2" type="ORF">D7V21_08110</name>
</gene>
<dbReference type="Pfam" id="PF01755">
    <property type="entry name" value="Glyco_transf_25"/>
    <property type="match status" value="1"/>
</dbReference>
<sequence>MQIYIISIEKDDSERLQKFLKQFFFKNLDQSYKKIGIKGADLSAKQYFEQAVKGREIALTPGELGCTLSHLQAIELFLKTEDEYAFIIEDDAILPNNLTLELLKKEIKKFDLSSKTLFSLGGIQMKESRKVRGHFRAELFLQKKVLEVVPDYYHRVNYTMAYIVDREMARTLLAYHHLTLRRADDWSYLFDFDNQVHLLMTHIVDHPVIEKGEINEYLSVIEAERTDRLSLKKSQYGSSIKRSFIKLYTHTYFN</sequence>
<dbReference type="RefSeq" id="WP_120370010.1">
    <property type="nucleotide sequence ID" value="NZ_RAXU01000008.1"/>
</dbReference>
<evidence type="ECO:0000313" key="2">
    <source>
        <dbReference type="EMBL" id="RKG33859.1"/>
    </source>
</evidence>
<dbReference type="Proteomes" id="UP000269001">
    <property type="component" value="Unassembled WGS sequence"/>
</dbReference>
<keyword evidence="3" id="KW-1185">Reference proteome</keyword>
<dbReference type="GO" id="GO:0016740">
    <property type="term" value="F:transferase activity"/>
    <property type="evidence" value="ECO:0007669"/>
    <property type="project" value="UniProtKB-KW"/>
</dbReference>
<evidence type="ECO:0000313" key="3">
    <source>
        <dbReference type="Proteomes" id="UP000269001"/>
    </source>
</evidence>
<keyword evidence="2" id="KW-0808">Transferase</keyword>
<organism evidence="2 3">
    <name type="scientific">Acinetobacter guerrae</name>
    <dbReference type="NCBI Taxonomy" id="1843371"/>
    <lineage>
        <taxon>Bacteria</taxon>
        <taxon>Pseudomonadati</taxon>
        <taxon>Pseudomonadota</taxon>
        <taxon>Gammaproteobacteria</taxon>
        <taxon>Moraxellales</taxon>
        <taxon>Moraxellaceae</taxon>
        <taxon>Acinetobacter</taxon>
    </lineage>
</organism>
<reference evidence="2 3" key="1">
    <citation type="submission" date="2018-09" db="EMBL/GenBank/DDBJ databases">
        <title>The draft genome of Acinetobacter spp. strains.</title>
        <authorList>
            <person name="Qin J."/>
            <person name="Feng Y."/>
            <person name="Zong Z."/>
        </authorList>
    </citation>
    <scope>NUCLEOTIDE SEQUENCE [LARGE SCALE GENOMIC DNA]</scope>
    <source>
        <strain evidence="2 3">WCHAc060096</strain>
    </source>
</reference>
<feature type="domain" description="Glycosyl transferase family 25" evidence="1">
    <location>
        <begin position="2"/>
        <end position="176"/>
    </location>
</feature>
<proteinExistence type="predicted"/>
<dbReference type="InterPro" id="IPR002654">
    <property type="entry name" value="Glyco_trans_25"/>
</dbReference>
<evidence type="ECO:0000259" key="1">
    <source>
        <dbReference type="Pfam" id="PF01755"/>
    </source>
</evidence>
<dbReference type="AlphaFoldDB" id="A0A3A8EI61"/>